<dbReference type="InterPro" id="IPR018484">
    <property type="entry name" value="FGGY_N"/>
</dbReference>
<dbReference type="GO" id="GO:0005975">
    <property type="term" value="P:carbohydrate metabolic process"/>
    <property type="evidence" value="ECO:0007669"/>
    <property type="project" value="InterPro"/>
</dbReference>
<name>A0A1F7RMQ9_9BACT</name>
<dbReference type="InterPro" id="IPR018483">
    <property type="entry name" value="Carb_kinase_FGGY_CS"/>
</dbReference>
<dbReference type="Pfam" id="PF02782">
    <property type="entry name" value="FGGY_C"/>
    <property type="match status" value="1"/>
</dbReference>
<feature type="domain" description="Carbohydrate kinase FGGY C-terminal" evidence="6">
    <location>
        <begin position="275"/>
        <end position="451"/>
    </location>
</feature>
<dbReference type="InterPro" id="IPR043129">
    <property type="entry name" value="ATPase_NBD"/>
</dbReference>
<proteinExistence type="inferred from homology"/>
<evidence type="ECO:0000256" key="1">
    <source>
        <dbReference type="ARBA" id="ARBA00009156"/>
    </source>
</evidence>
<protein>
    <recommendedName>
        <fullName evidence="9">Carbohydrate kinase</fullName>
    </recommendedName>
</protein>
<evidence type="ECO:0000259" key="5">
    <source>
        <dbReference type="Pfam" id="PF00370"/>
    </source>
</evidence>
<evidence type="ECO:0000256" key="4">
    <source>
        <dbReference type="RuleBase" id="RU003733"/>
    </source>
</evidence>
<dbReference type="PROSITE" id="PS00445">
    <property type="entry name" value="FGGY_KINASES_2"/>
    <property type="match status" value="1"/>
</dbReference>
<evidence type="ECO:0000313" key="7">
    <source>
        <dbReference type="EMBL" id="OGL42610.1"/>
    </source>
</evidence>
<dbReference type="GO" id="GO:0016773">
    <property type="term" value="F:phosphotransferase activity, alcohol group as acceptor"/>
    <property type="evidence" value="ECO:0007669"/>
    <property type="project" value="InterPro"/>
</dbReference>
<dbReference type="PANTHER" id="PTHR43095">
    <property type="entry name" value="SUGAR KINASE"/>
    <property type="match status" value="1"/>
</dbReference>
<comment type="similarity">
    <text evidence="1 4">Belongs to the FGGY kinase family.</text>
</comment>
<dbReference type="PIRSF" id="PIRSF000538">
    <property type="entry name" value="GlpK"/>
    <property type="match status" value="1"/>
</dbReference>
<organism evidence="7 8">
    <name type="scientific">Candidatus Schekmanbacteria bacterium GWA2_38_11</name>
    <dbReference type="NCBI Taxonomy" id="1817876"/>
    <lineage>
        <taxon>Bacteria</taxon>
        <taxon>Candidatus Schekmaniibacteriota</taxon>
    </lineage>
</organism>
<evidence type="ECO:0000313" key="8">
    <source>
        <dbReference type="Proteomes" id="UP000178526"/>
    </source>
</evidence>
<evidence type="ECO:0000259" key="6">
    <source>
        <dbReference type="Pfam" id="PF02782"/>
    </source>
</evidence>
<dbReference type="InterPro" id="IPR050406">
    <property type="entry name" value="FGGY_Carb_Kinase"/>
</dbReference>
<dbReference type="EMBL" id="MGDB01000036">
    <property type="protein sequence ID" value="OGL42610.1"/>
    <property type="molecule type" value="Genomic_DNA"/>
</dbReference>
<sequence>MPKKVGCILGIDIGTSKSKVGLYSISGKLLSERSKDHNFSVPKKGYVEEDPEGQWWKATVENIKKVIKGKEFKGKKILAIGVSCANALVYVDKTGKALGPSIMQIDKRSLHEVKYINEKFGEDEIFAITGNRIAPGTFFLPSILWLKENRKDIFKETHKFLSPSGFIVGKLTGKFCIDWTRACTTLLYDLKEKKWSEEIISKFEIPVNKLPDLHRSWEVVAEVDDRAAKITGLEKGIPVIAGAMDTVAAGVALDTRKTGESFLILGTVGRLCKVLGTQSLLKKEFLNTIYDDEKKFISIACTDSAGLSIDWFRRVFGSEYKNKDSFENLEEEAMKSSPGSGGLIYLPYLLGERSPIWDPYAKGVFFGIDPSHKRGDFYRAIMEGIAYSLKGNLELIERDVTKEKKPIRICESGGGSSKLLRQIISDILEREILPCKIESPETLGVSALAAFGIGEIKNLKDFVTKEVREGKVHKPSKENIKKYHNLFMMFNKLYDDLKGNFRILYEIL</sequence>
<dbReference type="InterPro" id="IPR000577">
    <property type="entry name" value="Carb_kinase_FGGY"/>
</dbReference>
<dbReference type="PANTHER" id="PTHR43095:SF2">
    <property type="entry name" value="GLUCONOKINASE"/>
    <property type="match status" value="1"/>
</dbReference>
<gene>
    <name evidence="7" type="ORF">A2042_05895</name>
</gene>
<evidence type="ECO:0008006" key="9">
    <source>
        <dbReference type="Google" id="ProtNLM"/>
    </source>
</evidence>
<dbReference type="SUPFAM" id="SSF53067">
    <property type="entry name" value="Actin-like ATPase domain"/>
    <property type="match status" value="2"/>
</dbReference>
<dbReference type="AlphaFoldDB" id="A0A1F7RMQ9"/>
<keyword evidence="3 4" id="KW-0418">Kinase</keyword>
<dbReference type="CDD" id="cd07808">
    <property type="entry name" value="ASKHA_NBD_FGGY_EcXK-like"/>
    <property type="match status" value="1"/>
</dbReference>
<dbReference type="Pfam" id="PF00370">
    <property type="entry name" value="FGGY_N"/>
    <property type="match status" value="1"/>
</dbReference>
<dbReference type="GO" id="GO:0016301">
    <property type="term" value="F:kinase activity"/>
    <property type="evidence" value="ECO:0007669"/>
    <property type="project" value="UniProtKB-KW"/>
</dbReference>
<dbReference type="InterPro" id="IPR018485">
    <property type="entry name" value="FGGY_C"/>
</dbReference>
<dbReference type="Proteomes" id="UP000178526">
    <property type="component" value="Unassembled WGS sequence"/>
</dbReference>
<evidence type="ECO:0000256" key="3">
    <source>
        <dbReference type="ARBA" id="ARBA00022777"/>
    </source>
</evidence>
<evidence type="ECO:0000256" key="2">
    <source>
        <dbReference type="ARBA" id="ARBA00022679"/>
    </source>
</evidence>
<accession>A0A1F7RMQ9</accession>
<keyword evidence="2 4" id="KW-0808">Transferase</keyword>
<reference evidence="7 8" key="1">
    <citation type="journal article" date="2016" name="Nat. Commun.">
        <title>Thousands of microbial genomes shed light on interconnected biogeochemical processes in an aquifer system.</title>
        <authorList>
            <person name="Anantharaman K."/>
            <person name="Brown C.T."/>
            <person name="Hug L.A."/>
            <person name="Sharon I."/>
            <person name="Castelle C.J."/>
            <person name="Probst A.J."/>
            <person name="Thomas B.C."/>
            <person name="Singh A."/>
            <person name="Wilkins M.J."/>
            <person name="Karaoz U."/>
            <person name="Brodie E.L."/>
            <person name="Williams K.H."/>
            <person name="Hubbard S.S."/>
            <person name="Banfield J.F."/>
        </authorList>
    </citation>
    <scope>NUCLEOTIDE SEQUENCE [LARGE SCALE GENOMIC DNA]</scope>
</reference>
<dbReference type="Gene3D" id="3.30.420.40">
    <property type="match status" value="2"/>
</dbReference>
<comment type="caution">
    <text evidence="7">The sequence shown here is derived from an EMBL/GenBank/DDBJ whole genome shotgun (WGS) entry which is preliminary data.</text>
</comment>
<feature type="domain" description="Carbohydrate kinase FGGY N-terminal" evidence="5">
    <location>
        <begin position="8"/>
        <end position="250"/>
    </location>
</feature>